<comment type="caution">
    <text evidence="2">The sequence shown here is derived from an EMBL/GenBank/DDBJ whole genome shotgun (WGS) entry which is preliminary data.</text>
</comment>
<dbReference type="Proteomes" id="UP000532373">
    <property type="component" value="Unassembled WGS sequence"/>
</dbReference>
<dbReference type="InterPro" id="IPR036282">
    <property type="entry name" value="Glutathione-S-Trfase_C_sf"/>
</dbReference>
<dbReference type="Gene3D" id="3.40.30.10">
    <property type="entry name" value="Glutaredoxin"/>
    <property type="match status" value="1"/>
</dbReference>
<feature type="domain" description="GST N-terminal" evidence="1">
    <location>
        <begin position="1"/>
        <end position="80"/>
    </location>
</feature>
<dbReference type="SUPFAM" id="SSF47616">
    <property type="entry name" value="GST C-terminal domain-like"/>
    <property type="match status" value="1"/>
</dbReference>
<proteinExistence type="predicted"/>
<dbReference type="Gene3D" id="1.20.1050.10">
    <property type="match status" value="1"/>
</dbReference>
<dbReference type="SUPFAM" id="SSF52833">
    <property type="entry name" value="Thioredoxin-like"/>
    <property type="match status" value="1"/>
</dbReference>
<dbReference type="AlphaFoldDB" id="A0A8E2BDW3"/>
<dbReference type="InterPro" id="IPR036249">
    <property type="entry name" value="Thioredoxin-like_sf"/>
</dbReference>
<reference evidence="2 3" key="1">
    <citation type="submission" date="2020-08" db="EMBL/GenBank/DDBJ databases">
        <title>Genomic Encyclopedia of Type Strains, Phase IV (KMG-IV): sequencing the most valuable type-strain genomes for metagenomic binning, comparative biology and taxonomic classification.</title>
        <authorList>
            <person name="Goeker M."/>
        </authorList>
    </citation>
    <scope>NUCLEOTIDE SEQUENCE [LARGE SCALE GENOMIC DNA]</scope>
    <source>
        <strain evidence="2 3">DSM 17454</strain>
    </source>
</reference>
<accession>A0A8E2BDW3</accession>
<dbReference type="EMBL" id="JACHGI010000014">
    <property type="protein sequence ID" value="MBB6469101.1"/>
    <property type="molecule type" value="Genomic_DNA"/>
</dbReference>
<dbReference type="PROSITE" id="PS50404">
    <property type="entry name" value="GST_NTER"/>
    <property type="match status" value="1"/>
</dbReference>
<dbReference type="GO" id="GO:0005737">
    <property type="term" value="C:cytoplasm"/>
    <property type="evidence" value="ECO:0007669"/>
    <property type="project" value="TreeGrafter"/>
</dbReference>
<sequence length="199" mass="22459">MKLFYAASSPFVRKVFIVAKERGLHDKLELVTANPWQPNNPILASNPAGKMPTMLLDSGEPLYDSHVICEYLDNLGKGPKFFPDLGPSRWVALRQSALGDATMEAMIARRMESRRPDGERSQGWLERQRAVVDRCLDQMEDEVGSLNDFTIGAVSWLCALGHLGFRFADEPWQTNRPKLTGWYDALQKRASVIETVPHD</sequence>
<dbReference type="Pfam" id="PF13409">
    <property type="entry name" value="GST_N_2"/>
    <property type="match status" value="1"/>
</dbReference>
<protein>
    <submittedName>
        <fullName evidence="2">Glutathione S-transferase</fullName>
    </submittedName>
</protein>
<dbReference type="InterPro" id="IPR004045">
    <property type="entry name" value="Glutathione_S-Trfase_N"/>
</dbReference>
<dbReference type="PANTHER" id="PTHR43968">
    <property type="match status" value="1"/>
</dbReference>
<dbReference type="CDD" id="cd03205">
    <property type="entry name" value="GST_C_6"/>
    <property type="match status" value="1"/>
</dbReference>
<dbReference type="CDD" id="cd03049">
    <property type="entry name" value="GST_N_3"/>
    <property type="match status" value="1"/>
</dbReference>
<dbReference type="PANTHER" id="PTHR43968:SF6">
    <property type="entry name" value="GLUTATHIONE S-TRANSFERASE OMEGA"/>
    <property type="match status" value="1"/>
</dbReference>
<evidence type="ECO:0000313" key="3">
    <source>
        <dbReference type="Proteomes" id="UP000532373"/>
    </source>
</evidence>
<name>A0A8E2BDW3_9HYPH</name>
<gene>
    <name evidence="2" type="ORF">HNQ96_004990</name>
</gene>
<dbReference type="RefSeq" id="WP_184772185.1">
    <property type="nucleotide sequence ID" value="NZ_JACHGI010000014.1"/>
</dbReference>
<evidence type="ECO:0000313" key="2">
    <source>
        <dbReference type="EMBL" id="MBB6469101.1"/>
    </source>
</evidence>
<dbReference type="Pfam" id="PF13410">
    <property type="entry name" value="GST_C_2"/>
    <property type="match status" value="1"/>
</dbReference>
<organism evidence="2 3">
    <name type="scientific">Aminobacter carboxidus</name>
    <dbReference type="NCBI Taxonomy" id="376165"/>
    <lineage>
        <taxon>Bacteria</taxon>
        <taxon>Pseudomonadati</taxon>
        <taxon>Pseudomonadota</taxon>
        <taxon>Alphaproteobacteria</taxon>
        <taxon>Hyphomicrobiales</taxon>
        <taxon>Phyllobacteriaceae</taxon>
        <taxon>Aminobacter</taxon>
    </lineage>
</organism>
<dbReference type="InterPro" id="IPR050983">
    <property type="entry name" value="GST_Omega/HSP26"/>
</dbReference>
<evidence type="ECO:0000259" key="1">
    <source>
        <dbReference type="PROSITE" id="PS50404"/>
    </source>
</evidence>